<dbReference type="GO" id="GO:0005886">
    <property type="term" value="C:plasma membrane"/>
    <property type="evidence" value="ECO:0007669"/>
    <property type="project" value="InterPro"/>
</dbReference>
<dbReference type="KEGG" id="orz:FNH13_18110"/>
<keyword evidence="1" id="KW-1133">Transmembrane helix</keyword>
<evidence type="ECO:0000259" key="2">
    <source>
        <dbReference type="Pfam" id="PF10099"/>
    </source>
</evidence>
<dbReference type="Proteomes" id="UP000315395">
    <property type="component" value="Chromosome"/>
</dbReference>
<feature type="transmembrane region" description="Helical" evidence="1">
    <location>
        <begin position="82"/>
        <end position="102"/>
    </location>
</feature>
<name>A0A516GEP0_9MICO</name>
<protein>
    <submittedName>
        <fullName evidence="3">Anti-sigma factor</fullName>
    </submittedName>
</protein>
<dbReference type="OrthoDB" id="4328740at2"/>
<dbReference type="InterPro" id="IPR018764">
    <property type="entry name" value="RskA_C"/>
</dbReference>
<organism evidence="3 4">
    <name type="scientific">Ornithinimicrobium ciconiae</name>
    <dbReference type="NCBI Taxonomy" id="2594265"/>
    <lineage>
        <taxon>Bacteria</taxon>
        <taxon>Bacillati</taxon>
        <taxon>Actinomycetota</taxon>
        <taxon>Actinomycetes</taxon>
        <taxon>Micrococcales</taxon>
        <taxon>Ornithinimicrobiaceae</taxon>
        <taxon>Ornithinimicrobium</taxon>
    </lineage>
</organism>
<feature type="domain" description="Anti-sigma K factor RskA C-terminal" evidence="2">
    <location>
        <begin position="89"/>
        <end position="208"/>
    </location>
</feature>
<dbReference type="AlphaFoldDB" id="A0A516GEP0"/>
<evidence type="ECO:0000313" key="4">
    <source>
        <dbReference type="Proteomes" id="UP000315395"/>
    </source>
</evidence>
<gene>
    <name evidence="3" type="ORF">FNH13_18110</name>
</gene>
<accession>A0A516GEP0</accession>
<dbReference type="EMBL" id="CP041616">
    <property type="protein sequence ID" value="QDO89999.1"/>
    <property type="molecule type" value="Genomic_DNA"/>
</dbReference>
<dbReference type="Pfam" id="PF10099">
    <property type="entry name" value="RskA_C"/>
    <property type="match status" value="1"/>
</dbReference>
<evidence type="ECO:0000313" key="3">
    <source>
        <dbReference type="EMBL" id="QDO89999.1"/>
    </source>
</evidence>
<keyword evidence="1" id="KW-0812">Transmembrane</keyword>
<dbReference type="RefSeq" id="WP_143784716.1">
    <property type="nucleotide sequence ID" value="NZ_CP041616.1"/>
</dbReference>
<evidence type="ECO:0000256" key="1">
    <source>
        <dbReference type="SAM" id="Phobius"/>
    </source>
</evidence>
<reference evidence="3 4" key="1">
    <citation type="submission" date="2019-07" db="EMBL/GenBank/DDBJ databases">
        <title>complete genome sequencing of Ornithinimicrobium sp. H23M54.</title>
        <authorList>
            <person name="Bae J.-W."/>
            <person name="Lee S.-Y."/>
        </authorList>
    </citation>
    <scope>NUCLEOTIDE SEQUENCE [LARGE SCALE GENOMIC DNA]</scope>
    <source>
        <strain evidence="3 4">H23M54</strain>
    </source>
</reference>
<proteinExistence type="predicted"/>
<keyword evidence="1" id="KW-0472">Membrane</keyword>
<sequence>MNHDDHLTTPPPGDTDERVTEVLGRGGVVEHAPPPHVWEAIVRSLSGARSLGVVRNDRADRGDQDQGDLRPLRTGAGRRTRWAAIPILAAAAVGAVLTWAGMGLVDREAPGELLVGGELAALSEGGTDGRAEIVEVAGQQHLRIALADRPDAGDGYLEVWLLRPDVSGMVTLGVLQGGSGEFLLPAGLDVGEYAVVDISREHLDGDPGHGGDSLVRGEIG</sequence>
<keyword evidence="4" id="KW-1185">Reference proteome</keyword>